<dbReference type="InterPro" id="IPR050194">
    <property type="entry name" value="Glycosyltransferase_grp1"/>
</dbReference>
<feature type="domain" description="Glycosyltransferase subfamily 4-like N-terminal" evidence="2">
    <location>
        <begin position="75"/>
        <end position="193"/>
    </location>
</feature>
<dbReference type="AlphaFoldDB" id="A0A1G2BXZ1"/>
<dbReference type="SUPFAM" id="SSF53756">
    <property type="entry name" value="UDP-Glycosyltransferase/glycogen phosphorylase"/>
    <property type="match status" value="1"/>
</dbReference>
<reference evidence="3 4" key="1">
    <citation type="journal article" date="2016" name="Nat. Commun.">
        <title>Thousands of microbial genomes shed light on interconnected biogeochemical processes in an aquifer system.</title>
        <authorList>
            <person name="Anantharaman K."/>
            <person name="Brown C.T."/>
            <person name="Hug L.A."/>
            <person name="Sharon I."/>
            <person name="Castelle C.J."/>
            <person name="Probst A.J."/>
            <person name="Thomas B.C."/>
            <person name="Singh A."/>
            <person name="Wilkins M.J."/>
            <person name="Karaoz U."/>
            <person name="Brodie E.L."/>
            <person name="Williams K.H."/>
            <person name="Hubbard S.S."/>
            <person name="Banfield J.F."/>
        </authorList>
    </citation>
    <scope>NUCLEOTIDE SEQUENCE [LARGE SCALE GENOMIC DNA]</scope>
</reference>
<dbReference type="GO" id="GO:0016757">
    <property type="term" value="F:glycosyltransferase activity"/>
    <property type="evidence" value="ECO:0007669"/>
    <property type="project" value="InterPro"/>
</dbReference>
<evidence type="ECO:0000259" key="1">
    <source>
        <dbReference type="Pfam" id="PF00534"/>
    </source>
</evidence>
<dbReference type="PANTHER" id="PTHR45947:SF15">
    <property type="entry name" value="TEICHURONIC ACID BIOSYNTHESIS GLYCOSYLTRANSFERASE TUAC-RELATED"/>
    <property type="match status" value="1"/>
</dbReference>
<evidence type="ECO:0000259" key="2">
    <source>
        <dbReference type="Pfam" id="PF13439"/>
    </source>
</evidence>
<comment type="caution">
    <text evidence="3">The sequence shown here is derived from an EMBL/GenBank/DDBJ whole genome shotgun (WGS) entry which is preliminary data.</text>
</comment>
<dbReference type="Gene3D" id="3.40.50.2000">
    <property type="entry name" value="Glycogen Phosphorylase B"/>
    <property type="match status" value="2"/>
</dbReference>
<accession>A0A1G2BXZ1</accession>
<dbReference type="Pfam" id="PF00534">
    <property type="entry name" value="Glycos_transf_1"/>
    <property type="match status" value="1"/>
</dbReference>
<dbReference type="InterPro" id="IPR001296">
    <property type="entry name" value="Glyco_trans_1"/>
</dbReference>
<dbReference type="Pfam" id="PF13439">
    <property type="entry name" value="Glyco_transf_4"/>
    <property type="match status" value="1"/>
</dbReference>
<dbReference type="Proteomes" id="UP000177626">
    <property type="component" value="Unassembled WGS sequence"/>
</dbReference>
<organism evidence="3 4">
    <name type="scientific">Candidatus Komeilibacteria bacterium RIFOXYC1_FULL_37_11</name>
    <dbReference type="NCBI Taxonomy" id="1798555"/>
    <lineage>
        <taxon>Bacteria</taxon>
        <taxon>Candidatus Komeiliibacteriota</taxon>
    </lineage>
</organism>
<dbReference type="PANTHER" id="PTHR45947">
    <property type="entry name" value="SULFOQUINOVOSYL TRANSFERASE SQD2"/>
    <property type="match status" value="1"/>
</dbReference>
<proteinExistence type="predicted"/>
<feature type="domain" description="Glycosyl transferase family 1" evidence="1">
    <location>
        <begin position="208"/>
        <end position="367"/>
    </location>
</feature>
<dbReference type="InterPro" id="IPR028098">
    <property type="entry name" value="Glyco_trans_4-like_N"/>
</dbReference>
<evidence type="ECO:0000313" key="3">
    <source>
        <dbReference type="EMBL" id="OGY93816.1"/>
    </source>
</evidence>
<gene>
    <name evidence="3" type="ORF">A2406_00445</name>
</gene>
<name>A0A1G2BXZ1_9BACT</name>
<dbReference type="CDD" id="cd03801">
    <property type="entry name" value="GT4_PimA-like"/>
    <property type="match status" value="1"/>
</dbReference>
<sequence length="394" mass="44688">MKKILIFSLSYYPHNVSGAEAAIKEITDRTHDIEFHMVTLRYNSYLPKTEKIGNILIHRIGLTTQNPSFKDLGKLPLDLNKPLYQLLTPLKAWRLHKKYKYDALWSMMAHSTGVPTTIFNIFYPQIKYALTLQEGDPIAKIEKTMRPLWPLFTKAFSQATVVQTISAYLADWAKKRGVKPKNIVLIYNGANPQDFKNDTPAEELNRLKIKLNKQTNDIYLVNTARLVAQKGHDSVIRALAKLEPNIKFLLVGDGPEEDNLKKLSQELGLTSRVIFVGAVDRTEVTKYRKISDIFVGPSRSEGLGNAFLSAMASHLPVIATRSGGLSEFIFDQKTAWVVDKDSPQQIAEAVRDILKNPSKVKTITDSAHQMVCEKYNWDNIATQMKEKIFKKILN</sequence>
<protein>
    <submittedName>
        <fullName evidence="3">Uncharacterized protein</fullName>
    </submittedName>
</protein>
<evidence type="ECO:0000313" key="4">
    <source>
        <dbReference type="Proteomes" id="UP000177626"/>
    </source>
</evidence>
<dbReference type="EMBL" id="MHKQ01000016">
    <property type="protein sequence ID" value="OGY93816.1"/>
    <property type="molecule type" value="Genomic_DNA"/>
</dbReference>